<dbReference type="GO" id="GO:0005615">
    <property type="term" value="C:extracellular space"/>
    <property type="evidence" value="ECO:0007669"/>
    <property type="project" value="InterPro"/>
</dbReference>
<feature type="domain" description="Serpin" evidence="5">
    <location>
        <begin position="15"/>
        <end position="167"/>
    </location>
</feature>
<keyword evidence="7" id="KW-1185">Reference proteome</keyword>
<keyword evidence="3" id="KW-0722">Serine protease inhibitor</keyword>
<dbReference type="InterPro" id="IPR042178">
    <property type="entry name" value="Serpin_sf_1"/>
</dbReference>
<dbReference type="InterPro" id="IPR023796">
    <property type="entry name" value="Serpin_dom"/>
</dbReference>
<dbReference type="InterPro" id="IPR042185">
    <property type="entry name" value="Serpin_sf_2"/>
</dbReference>
<evidence type="ECO:0000256" key="4">
    <source>
        <dbReference type="ARBA" id="ARBA00023180"/>
    </source>
</evidence>
<dbReference type="OrthoDB" id="671595at2759"/>
<dbReference type="PANTHER" id="PTHR11461:SF211">
    <property type="entry name" value="GH10112P-RELATED"/>
    <property type="match status" value="1"/>
</dbReference>
<dbReference type="Gene3D" id="3.30.497.10">
    <property type="entry name" value="Antithrombin, subunit I, domain 2"/>
    <property type="match status" value="1"/>
</dbReference>
<evidence type="ECO:0000313" key="6">
    <source>
        <dbReference type="EMBL" id="RWR98649.1"/>
    </source>
</evidence>
<sequence>MMRQEFCVMELSSLSLNNDRYQVIRLRYKDKCCFSIVRSEKLGCGDLNALLNSVERVDELEGNGFHLVAKDLLLPNFELKGEYDIRSLLEKLNINFSAEEALSAPFLLDTRGKHMAVIEVDENGTRAAGCSYVVADGPSRTIEINGPFVFYIKNLQDNVVLFTGIVNALPNAE</sequence>
<reference evidence="6 7" key="1">
    <citation type="journal article" date="2018" name="Gigascience">
        <title>Genomes of trombidid mites reveal novel predicted allergens and laterally-transferred genes associated with secondary metabolism.</title>
        <authorList>
            <person name="Dong X."/>
            <person name="Chaisiri K."/>
            <person name="Xia D."/>
            <person name="Armstrong S.D."/>
            <person name="Fang Y."/>
            <person name="Donnelly M.J."/>
            <person name="Kadowaki T."/>
            <person name="McGarry J.W."/>
            <person name="Darby A.C."/>
            <person name="Makepeace B.L."/>
        </authorList>
    </citation>
    <scope>NUCLEOTIDE SEQUENCE [LARGE SCALE GENOMIC DNA]</scope>
    <source>
        <strain evidence="6">UoL-WK</strain>
    </source>
</reference>
<evidence type="ECO:0000313" key="7">
    <source>
        <dbReference type="Proteomes" id="UP000285301"/>
    </source>
</evidence>
<keyword evidence="4" id="KW-0325">Glycoprotein</keyword>
<organism evidence="6 7">
    <name type="scientific">Dinothrombium tinctorium</name>
    <dbReference type="NCBI Taxonomy" id="1965070"/>
    <lineage>
        <taxon>Eukaryota</taxon>
        <taxon>Metazoa</taxon>
        <taxon>Ecdysozoa</taxon>
        <taxon>Arthropoda</taxon>
        <taxon>Chelicerata</taxon>
        <taxon>Arachnida</taxon>
        <taxon>Acari</taxon>
        <taxon>Acariformes</taxon>
        <taxon>Trombidiformes</taxon>
        <taxon>Prostigmata</taxon>
        <taxon>Anystina</taxon>
        <taxon>Parasitengona</taxon>
        <taxon>Trombidioidea</taxon>
        <taxon>Trombidiidae</taxon>
        <taxon>Dinothrombium</taxon>
    </lineage>
</organism>
<dbReference type="AlphaFoldDB" id="A0A443Q6N5"/>
<evidence type="ECO:0000259" key="5">
    <source>
        <dbReference type="Pfam" id="PF00079"/>
    </source>
</evidence>
<dbReference type="PANTHER" id="PTHR11461">
    <property type="entry name" value="SERINE PROTEASE INHIBITOR, SERPIN"/>
    <property type="match status" value="1"/>
</dbReference>
<name>A0A443Q6N5_9ACAR</name>
<accession>A0A443Q6N5</accession>
<evidence type="ECO:0000256" key="3">
    <source>
        <dbReference type="ARBA" id="ARBA00022900"/>
    </source>
</evidence>
<evidence type="ECO:0000256" key="2">
    <source>
        <dbReference type="ARBA" id="ARBA00022690"/>
    </source>
</evidence>
<dbReference type="SUPFAM" id="SSF56574">
    <property type="entry name" value="Serpins"/>
    <property type="match status" value="1"/>
</dbReference>
<proteinExistence type="inferred from homology"/>
<dbReference type="Gene3D" id="2.30.39.10">
    <property type="entry name" value="Alpha-1-antitrypsin, domain 1"/>
    <property type="match status" value="1"/>
</dbReference>
<dbReference type="Pfam" id="PF00079">
    <property type="entry name" value="Serpin"/>
    <property type="match status" value="1"/>
</dbReference>
<comment type="caution">
    <text evidence="6">The sequence shown here is derived from an EMBL/GenBank/DDBJ whole genome shotgun (WGS) entry which is preliminary data.</text>
</comment>
<dbReference type="Proteomes" id="UP000285301">
    <property type="component" value="Unassembled WGS sequence"/>
</dbReference>
<dbReference type="EMBL" id="NCKU01020044">
    <property type="protein sequence ID" value="RWR98649.1"/>
    <property type="molecule type" value="Genomic_DNA"/>
</dbReference>
<evidence type="ECO:0000256" key="1">
    <source>
        <dbReference type="ARBA" id="ARBA00009500"/>
    </source>
</evidence>
<dbReference type="InterPro" id="IPR000215">
    <property type="entry name" value="Serpin_fam"/>
</dbReference>
<gene>
    <name evidence="6" type="ORF">B4U79_17135</name>
</gene>
<protein>
    <submittedName>
        <fullName evidence="6">Plasma serine protease inhibitor-like protein</fullName>
    </submittedName>
</protein>
<comment type="similarity">
    <text evidence="1">Belongs to the serpin family.</text>
</comment>
<dbReference type="GO" id="GO:0004867">
    <property type="term" value="F:serine-type endopeptidase inhibitor activity"/>
    <property type="evidence" value="ECO:0007669"/>
    <property type="project" value="UniProtKB-KW"/>
</dbReference>
<dbReference type="InterPro" id="IPR036186">
    <property type="entry name" value="Serpin_sf"/>
</dbReference>
<keyword evidence="2" id="KW-0646">Protease inhibitor</keyword>